<keyword evidence="2 6" id="KW-0489">Methyltransferase</keyword>
<dbReference type="SMART" id="SM00650">
    <property type="entry name" value="rADc"/>
    <property type="match status" value="1"/>
</dbReference>
<evidence type="ECO:0000256" key="2">
    <source>
        <dbReference type="ARBA" id="ARBA00022603"/>
    </source>
</evidence>
<dbReference type="InterPro" id="IPR029063">
    <property type="entry name" value="SAM-dependent_MTases_sf"/>
</dbReference>
<dbReference type="PANTHER" id="PTHR47739:SF1">
    <property type="entry name" value="TRNA1(VAL) (ADENINE(37)-N6)-METHYLTRANSFERASE"/>
    <property type="match status" value="1"/>
</dbReference>
<evidence type="ECO:0000256" key="4">
    <source>
        <dbReference type="ARBA" id="ARBA00022691"/>
    </source>
</evidence>
<dbReference type="PANTHER" id="PTHR47739">
    <property type="entry name" value="TRNA1(VAL) (ADENINE(37)-N6)-METHYLTRANSFERASE"/>
    <property type="match status" value="1"/>
</dbReference>
<evidence type="ECO:0000256" key="3">
    <source>
        <dbReference type="ARBA" id="ARBA00022679"/>
    </source>
</evidence>
<dbReference type="InterPro" id="IPR022882">
    <property type="entry name" value="tRNA_adenine-N6_MeTrfase"/>
</dbReference>
<evidence type="ECO:0000256" key="5">
    <source>
        <dbReference type="ARBA" id="ARBA00022694"/>
    </source>
</evidence>
<dbReference type="Gene3D" id="3.40.50.150">
    <property type="entry name" value="Vaccinia Virus protein VP39"/>
    <property type="match status" value="1"/>
</dbReference>
<evidence type="ECO:0000313" key="8">
    <source>
        <dbReference type="EMBL" id="MDI3319294.1"/>
    </source>
</evidence>
<dbReference type="InterPro" id="IPR050210">
    <property type="entry name" value="tRNA_Adenine-N(6)_MTase"/>
</dbReference>
<dbReference type="InterPro" id="IPR020596">
    <property type="entry name" value="rRNA_Ade_Mease_Trfase_CS"/>
</dbReference>
<reference evidence="8 9" key="1">
    <citation type="submission" date="2023-05" db="EMBL/GenBank/DDBJ databases">
        <title>Genome sequence of Pinibacter sp. MAH-24.</title>
        <authorList>
            <person name="Huq M.A."/>
        </authorList>
    </citation>
    <scope>NUCLEOTIDE SEQUENCE [LARGE SCALE GENOMIC DNA]</scope>
    <source>
        <strain evidence="8 9">MAH-24</strain>
    </source>
</reference>
<keyword evidence="4 6" id="KW-0949">S-adenosyl-L-methionine</keyword>
<evidence type="ECO:0000313" key="9">
    <source>
        <dbReference type="Proteomes" id="UP001226434"/>
    </source>
</evidence>
<keyword evidence="3 6" id="KW-0808">Transferase</keyword>
<accession>A0ABT6R9Q7</accession>
<dbReference type="InterPro" id="IPR002052">
    <property type="entry name" value="DNA_methylase_N6_adenine_CS"/>
</dbReference>
<gene>
    <name evidence="8" type="ORF">QJ048_05895</name>
</gene>
<comment type="subcellular location">
    <subcellularLocation>
        <location evidence="6">Cytoplasm</location>
    </subcellularLocation>
</comment>
<dbReference type="SUPFAM" id="SSF53335">
    <property type="entry name" value="S-adenosyl-L-methionine-dependent methyltransferases"/>
    <property type="match status" value="1"/>
</dbReference>
<evidence type="ECO:0000256" key="1">
    <source>
        <dbReference type="ARBA" id="ARBA00022490"/>
    </source>
</evidence>
<evidence type="ECO:0000256" key="6">
    <source>
        <dbReference type="HAMAP-Rule" id="MF_01872"/>
    </source>
</evidence>
<comment type="caution">
    <text evidence="8">The sequence shown here is derived from an EMBL/GenBank/DDBJ whole genome shotgun (WGS) entry which is preliminary data.</text>
</comment>
<comment type="function">
    <text evidence="6">Specifically methylates the adenine in position 37 of tRNA(1)(Val) (anticodon cmo5UAC).</text>
</comment>
<dbReference type="Proteomes" id="UP001226434">
    <property type="component" value="Unassembled WGS sequence"/>
</dbReference>
<dbReference type="PROSITE" id="PS01131">
    <property type="entry name" value="RRNA_A_DIMETH"/>
    <property type="match status" value="1"/>
</dbReference>
<name>A0ABT6R9Q7_9BACT</name>
<comment type="catalytic activity">
    <reaction evidence="6">
        <text>adenosine(37) in tRNA1(Val) + S-adenosyl-L-methionine = N(6)-methyladenosine(37) in tRNA1(Val) + S-adenosyl-L-homocysteine + H(+)</text>
        <dbReference type="Rhea" id="RHEA:43160"/>
        <dbReference type="Rhea" id="RHEA-COMP:10369"/>
        <dbReference type="Rhea" id="RHEA-COMP:10370"/>
        <dbReference type="ChEBI" id="CHEBI:15378"/>
        <dbReference type="ChEBI" id="CHEBI:57856"/>
        <dbReference type="ChEBI" id="CHEBI:59789"/>
        <dbReference type="ChEBI" id="CHEBI:74411"/>
        <dbReference type="ChEBI" id="CHEBI:74449"/>
        <dbReference type="EC" id="2.1.1.223"/>
    </reaction>
</comment>
<evidence type="ECO:0000259" key="7">
    <source>
        <dbReference type="SMART" id="SM00650"/>
    </source>
</evidence>
<dbReference type="CDD" id="cd02440">
    <property type="entry name" value="AdoMet_MTases"/>
    <property type="match status" value="1"/>
</dbReference>
<keyword evidence="1 6" id="KW-0963">Cytoplasm</keyword>
<keyword evidence="5 6" id="KW-0819">tRNA processing</keyword>
<dbReference type="RefSeq" id="WP_282333408.1">
    <property type="nucleotide sequence ID" value="NZ_JASBRG010000003.1"/>
</dbReference>
<dbReference type="InterPro" id="IPR007848">
    <property type="entry name" value="Small_mtfrase_dom"/>
</dbReference>
<protein>
    <recommendedName>
        <fullName evidence="6">tRNA1(Val) (adenine(37)-N6)-methyltransferase</fullName>
        <ecNumber evidence="6">2.1.1.223</ecNumber>
    </recommendedName>
    <alternativeName>
        <fullName evidence="6">tRNA m6A37 methyltransferase</fullName>
    </alternativeName>
</protein>
<dbReference type="GO" id="GO:0008168">
    <property type="term" value="F:methyltransferase activity"/>
    <property type="evidence" value="ECO:0007669"/>
    <property type="project" value="UniProtKB-KW"/>
</dbReference>
<dbReference type="EC" id="2.1.1.223" evidence="6"/>
<dbReference type="PROSITE" id="PS00092">
    <property type="entry name" value="N6_MTASE"/>
    <property type="match status" value="1"/>
</dbReference>
<sequence length="239" mass="27265">MANTFFRFKQFTIHQDKCAMKVCTDACVFGAWVAEKWKDGKEEVSVLDIGTGTGLLTLMLAQKLNASFDAVEIDDQAFEQASENFDESEWKDRITIQHNDITQFSAAQKFDLIVSNPPFYERDLKSDKHKINLARHDSSLTLSTLLQTCNTLLASDGSIVLLLPYHRLADLEKEAQANGLHIVHLLQMKQTTTHSYFRIGAVLRKQFATCVVEDIAIKDALQKYTNEFVELLKDYYLYL</sequence>
<feature type="domain" description="Ribosomal RNA adenine methylase transferase N-terminal" evidence="7">
    <location>
        <begin position="33"/>
        <end position="166"/>
    </location>
</feature>
<dbReference type="HAMAP" id="MF_01872">
    <property type="entry name" value="tRNA_methyltr_YfiC"/>
    <property type="match status" value="1"/>
</dbReference>
<dbReference type="InterPro" id="IPR020598">
    <property type="entry name" value="rRNA_Ade_methylase_Trfase_N"/>
</dbReference>
<organism evidence="8 9">
    <name type="scientific">Pinibacter soli</name>
    <dbReference type="NCBI Taxonomy" id="3044211"/>
    <lineage>
        <taxon>Bacteria</taxon>
        <taxon>Pseudomonadati</taxon>
        <taxon>Bacteroidota</taxon>
        <taxon>Chitinophagia</taxon>
        <taxon>Chitinophagales</taxon>
        <taxon>Chitinophagaceae</taxon>
        <taxon>Pinibacter</taxon>
    </lineage>
</organism>
<dbReference type="GO" id="GO:0032259">
    <property type="term" value="P:methylation"/>
    <property type="evidence" value="ECO:0007669"/>
    <property type="project" value="UniProtKB-KW"/>
</dbReference>
<proteinExistence type="inferred from homology"/>
<dbReference type="EMBL" id="JASBRG010000003">
    <property type="protein sequence ID" value="MDI3319294.1"/>
    <property type="molecule type" value="Genomic_DNA"/>
</dbReference>
<comment type="similarity">
    <text evidence="6">Belongs to the methyltransferase superfamily. tRNA (adenine-N(6)-)-methyltransferase family.</text>
</comment>
<dbReference type="Pfam" id="PF05175">
    <property type="entry name" value="MTS"/>
    <property type="match status" value="1"/>
</dbReference>
<keyword evidence="9" id="KW-1185">Reference proteome</keyword>